<comment type="similarity">
    <text evidence="2">Belongs to the chorismate synthase family.</text>
</comment>
<dbReference type="PANTHER" id="PTHR21085">
    <property type="entry name" value="CHORISMATE SYNTHASE"/>
    <property type="match status" value="1"/>
</dbReference>
<organism evidence="7 8">
    <name type="scientific">Anisodus tanguticus</name>
    <dbReference type="NCBI Taxonomy" id="243964"/>
    <lineage>
        <taxon>Eukaryota</taxon>
        <taxon>Viridiplantae</taxon>
        <taxon>Streptophyta</taxon>
        <taxon>Embryophyta</taxon>
        <taxon>Tracheophyta</taxon>
        <taxon>Spermatophyta</taxon>
        <taxon>Magnoliopsida</taxon>
        <taxon>eudicotyledons</taxon>
        <taxon>Gunneridae</taxon>
        <taxon>Pentapetalae</taxon>
        <taxon>asterids</taxon>
        <taxon>lamiids</taxon>
        <taxon>Solanales</taxon>
        <taxon>Solanaceae</taxon>
        <taxon>Solanoideae</taxon>
        <taxon>Hyoscyameae</taxon>
        <taxon>Anisodus</taxon>
    </lineage>
</organism>
<keyword evidence="4" id="KW-0028">Amino-acid biosynthesis</keyword>
<evidence type="ECO:0000256" key="2">
    <source>
        <dbReference type="ARBA" id="ARBA00008014"/>
    </source>
</evidence>
<protein>
    <recommendedName>
        <fullName evidence="3">chorismate synthase</fullName>
        <ecNumber evidence="3">4.2.3.5</ecNumber>
    </recommendedName>
</protein>
<dbReference type="GO" id="GO:0009073">
    <property type="term" value="P:aromatic amino acid family biosynthetic process"/>
    <property type="evidence" value="ECO:0007669"/>
    <property type="project" value="UniProtKB-KW"/>
</dbReference>
<dbReference type="EMBL" id="JAVYJV010000013">
    <property type="protein sequence ID" value="KAK4356064.1"/>
    <property type="molecule type" value="Genomic_DNA"/>
</dbReference>
<evidence type="ECO:0000313" key="8">
    <source>
        <dbReference type="Proteomes" id="UP001291623"/>
    </source>
</evidence>
<dbReference type="GO" id="GO:0004107">
    <property type="term" value="F:chorismate synthase activity"/>
    <property type="evidence" value="ECO:0007669"/>
    <property type="project" value="UniProtKB-EC"/>
</dbReference>
<keyword evidence="8" id="KW-1185">Reference proteome</keyword>
<dbReference type="Gene3D" id="3.60.150.10">
    <property type="entry name" value="Chorismate synthase AroC"/>
    <property type="match status" value="1"/>
</dbReference>
<dbReference type="Proteomes" id="UP001291623">
    <property type="component" value="Unassembled WGS sequence"/>
</dbReference>
<comment type="pathway">
    <text evidence="1">Metabolic intermediate biosynthesis; chorismate biosynthesis; chorismate from D-erythrose 4-phosphate and phosphoenolpyruvate: step 7/7.</text>
</comment>
<dbReference type="EC" id="4.2.3.5" evidence="3"/>
<keyword evidence="6" id="KW-0456">Lyase</keyword>
<evidence type="ECO:0000256" key="1">
    <source>
        <dbReference type="ARBA" id="ARBA00005044"/>
    </source>
</evidence>
<dbReference type="PANTHER" id="PTHR21085:SF1">
    <property type="entry name" value="CHORISMATE SYNTHASE 1, CHLOROPLASTIC"/>
    <property type="match status" value="1"/>
</dbReference>
<evidence type="ECO:0000256" key="4">
    <source>
        <dbReference type="ARBA" id="ARBA00022605"/>
    </source>
</evidence>
<dbReference type="GO" id="GO:0010181">
    <property type="term" value="F:FMN binding"/>
    <property type="evidence" value="ECO:0007669"/>
    <property type="project" value="TreeGrafter"/>
</dbReference>
<reference evidence="7" key="1">
    <citation type="submission" date="2023-12" db="EMBL/GenBank/DDBJ databases">
        <title>Genome assembly of Anisodus tanguticus.</title>
        <authorList>
            <person name="Wang Y.-J."/>
        </authorList>
    </citation>
    <scope>NUCLEOTIDE SEQUENCE</scope>
    <source>
        <strain evidence="7">KB-2021</strain>
        <tissue evidence="7">Leaf</tissue>
    </source>
</reference>
<evidence type="ECO:0000256" key="5">
    <source>
        <dbReference type="ARBA" id="ARBA00023141"/>
    </source>
</evidence>
<dbReference type="AlphaFoldDB" id="A0AAE1VC93"/>
<dbReference type="GO" id="GO:0009423">
    <property type="term" value="P:chorismate biosynthetic process"/>
    <property type="evidence" value="ECO:0007669"/>
    <property type="project" value="TreeGrafter"/>
</dbReference>
<evidence type="ECO:0000256" key="6">
    <source>
        <dbReference type="ARBA" id="ARBA00023239"/>
    </source>
</evidence>
<gene>
    <name evidence="7" type="ORF">RND71_025035</name>
</gene>
<dbReference type="Pfam" id="PF01264">
    <property type="entry name" value="Chorismate_synt"/>
    <property type="match status" value="1"/>
</dbReference>
<dbReference type="InterPro" id="IPR000453">
    <property type="entry name" value="Chorismate_synth"/>
</dbReference>
<proteinExistence type="inferred from homology"/>
<keyword evidence="5" id="KW-0057">Aromatic amino acid biosynthesis</keyword>
<evidence type="ECO:0000313" key="7">
    <source>
        <dbReference type="EMBL" id="KAK4356064.1"/>
    </source>
</evidence>
<dbReference type="GO" id="GO:0005829">
    <property type="term" value="C:cytosol"/>
    <property type="evidence" value="ECO:0007669"/>
    <property type="project" value="TreeGrafter"/>
</dbReference>
<comment type="caution">
    <text evidence="7">The sequence shown here is derived from an EMBL/GenBank/DDBJ whole genome shotgun (WGS) entry which is preliminary data.</text>
</comment>
<name>A0AAE1VC93_9SOLA</name>
<dbReference type="GO" id="GO:0008652">
    <property type="term" value="P:amino acid biosynthetic process"/>
    <property type="evidence" value="ECO:0007669"/>
    <property type="project" value="UniProtKB-KW"/>
</dbReference>
<sequence length="72" mass="8044">MTGSEHNDEFYMDDHGRIRTRTNRSGGIQVGISNVEVIIMRIDFKPTSTISVTTLSLNLSSVRFFLVLRGVG</sequence>
<evidence type="ECO:0000256" key="3">
    <source>
        <dbReference type="ARBA" id="ARBA00013036"/>
    </source>
</evidence>
<accession>A0AAE1VC93</accession>
<dbReference type="InterPro" id="IPR035904">
    <property type="entry name" value="Chorismate_synth_AroC_sf"/>
</dbReference>
<dbReference type="SUPFAM" id="SSF103263">
    <property type="entry name" value="Chorismate synthase, AroC"/>
    <property type="match status" value="1"/>
</dbReference>